<protein>
    <submittedName>
        <fullName evidence="2">Uncharacterized protein</fullName>
    </submittedName>
</protein>
<dbReference type="InParanoid" id="A0A0H2S4T3"/>
<gene>
    <name evidence="2" type="ORF">SCHPADRAFT_891187</name>
</gene>
<dbReference type="InterPro" id="IPR022234">
    <property type="entry name" value="DUF3759"/>
</dbReference>
<evidence type="ECO:0000256" key="1">
    <source>
        <dbReference type="SAM" id="MobiDB-lite"/>
    </source>
</evidence>
<dbReference type="Proteomes" id="UP000053477">
    <property type="component" value="Unassembled WGS sequence"/>
</dbReference>
<dbReference type="EMBL" id="KQ085989">
    <property type="protein sequence ID" value="KLO11906.1"/>
    <property type="molecule type" value="Genomic_DNA"/>
</dbReference>
<accession>A0A0H2S4T3</accession>
<reference evidence="2 3" key="1">
    <citation type="submission" date="2015-04" db="EMBL/GenBank/DDBJ databases">
        <title>Complete genome sequence of Schizopora paradoxa KUC8140, a cosmopolitan wood degrader in East Asia.</title>
        <authorList>
            <consortium name="DOE Joint Genome Institute"/>
            <person name="Min B."/>
            <person name="Park H."/>
            <person name="Jang Y."/>
            <person name="Kim J.-J."/>
            <person name="Kim K.H."/>
            <person name="Pangilinan J."/>
            <person name="Lipzen A."/>
            <person name="Riley R."/>
            <person name="Grigoriev I.V."/>
            <person name="Spatafora J.W."/>
            <person name="Choi I.-G."/>
        </authorList>
    </citation>
    <scope>NUCLEOTIDE SEQUENCE [LARGE SCALE GENOMIC DNA]</scope>
    <source>
        <strain evidence="2 3">KUC8140</strain>
    </source>
</reference>
<feature type="region of interest" description="Disordered" evidence="1">
    <location>
        <begin position="172"/>
        <end position="196"/>
    </location>
</feature>
<proteinExistence type="predicted"/>
<dbReference type="Pfam" id="PF12585">
    <property type="entry name" value="DUF3759"/>
    <property type="match status" value="1"/>
</dbReference>
<evidence type="ECO:0000313" key="2">
    <source>
        <dbReference type="EMBL" id="KLO11906.1"/>
    </source>
</evidence>
<name>A0A0H2S4T3_9AGAM</name>
<keyword evidence="3" id="KW-1185">Reference proteome</keyword>
<feature type="compositionally biased region" description="Basic and acidic residues" evidence="1">
    <location>
        <begin position="174"/>
        <end position="196"/>
    </location>
</feature>
<evidence type="ECO:0000313" key="3">
    <source>
        <dbReference type="Proteomes" id="UP000053477"/>
    </source>
</evidence>
<dbReference type="AlphaFoldDB" id="A0A0H2S4T3"/>
<organism evidence="2 3">
    <name type="scientific">Schizopora paradoxa</name>
    <dbReference type="NCBI Taxonomy" id="27342"/>
    <lineage>
        <taxon>Eukaryota</taxon>
        <taxon>Fungi</taxon>
        <taxon>Dikarya</taxon>
        <taxon>Basidiomycota</taxon>
        <taxon>Agaricomycotina</taxon>
        <taxon>Agaricomycetes</taxon>
        <taxon>Hymenochaetales</taxon>
        <taxon>Schizoporaceae</taxon>
        <taxon>Schizopora</taxon>
    </lineage>
</organism>
<sequence length="196" mass="22184">MSLTPEQYQSLDNHELFGKAAAYHAAVQFTEHVENFGLPQTQVKAQTLIIDLARAFICSNITGKGLTLEKGKAMDFALKSLYKTIYNPNPVAWRVTHTIPFDALKGWTAGDEDYYKSYQHWAGDEYNYGDFGPREKKCAFACKKAPSPPPCGSQISSTKPSDCVLPPLPLPRCKSPDDVPERKHHQENDLRIWRRR</sequence>